<sequence length="68" mass="7587">MLLEPIGKPDLLRIRPMSGMRTLRTLLATQRSAGKSRNLFIDTQEFAAVTTNVRFVSGGVAHYLAELR</sequence>
<dbReference type="EMBL" id="CYPS01000023">
    <property type="protein sequence ID" value="CUH42597.1"/>
    <property type="molecule type" value="Genomic_DNA"/>
</dbReference>
<name>A0A0P1E5G9_9RHOB</name>
<dbReference type="Proteomes" id="UP000050786">
    <property type="component" value="Unassembled WGS sequence"/>
</dbReference>
<protein>
    <submittedName>
        <fullName evidence="1">Uncharacterized protein</fullName>
    </submittedName>
</protein>
<accession>A0A0P1E5G9</accession>
<dbReference type="AlphaFoldDB" id="A0A0P1E5G9"/>
<keyword evidence="2" id="KW-1185">Reference proteome</keyword>
<organism evidence="1 2">
    <name type="scientific">Ruegeria atlantica</name>
    <dbReference type="NCBI Taxonomy" id="81569"/>
    <lineage>
        <taxon>Bacteria</taxon>
        <taxon>Pseudomonadati</taxon>
        <taxon>Pseudomonadota</taxon>
        <taxon>Alphaproteobacteria</taxon>
        <taxon>Rhodobacterales</taxon>
        <taxon>Roseobacteraceae</taxon>
        <taxon>Ruegeria</taxon>
    </lineage>
</organism>
<evidence type="ECO:0000313" key="1">
    <source>
        <dbReference type="EMBL" id="CUH42597.1"/>
    </source>
</evidence>
<proteinExistence type="predicted"/>
<reference evidence="2" key="1">
    <citation type="submission" date="2015-09" db="EMBL/GenBank/DDBJ databases">
        <authorList>
            <person name="Rodrigo-Torres L."/>
            <person name="Arahal D.R."/>
        </authorList>
    </citation>
    <scope>NUCLEOTIDE SEQUENCE [LARGE SCALE GENOMIC DNA]</scope>
    <source>
        <strain evidence="2">CECT 4293</strain>
    </source>
</reference>
<gene>
    <name evidence="1" type="ORF">RUM4293_01485</name>
</gene>
<evidence type="ECO:0000313" key="2">
    <source>
        <dbReference type="Proteomes" id="UP000050786"/>
    </source>
</evidence>